<proteinExistence type="predicted"/>
<feature type="compositionally biased region" description="Low complexity" evidence="1">
    <location>
        <begin position="105"/>
        <end position="117"/>
    </location>
</feature>
<evidence type="ECO:0008006" key="4">
    <source>
        <dbReference type="Google" id="ProtNLM"/>
    </source>
</evidence>
<keyword evidence="3" id="KW-1185">Reference proteome</keyword>
<feature type="compositionally biased region" description="Low complexity" evidence="1">
    <location>
        <begin position="65"/>
        <end position="93"/>
    </location>
</feature>
<dbReference type="EMBL" id="ONZG01000003">
    <property type="protein sequence ID" value="SPJ28213.1"/>
    <property type="molecule type" value="Genomic_DNA"/>
</dbReference>
<evidence type="ECO:0000313" key="3">
    <source>
        <dbReference type="Proteomes" id="UP000244898"/>
    </source>
</evidence>
<gene>
    <name evidence="2" type="ORF">TRM7615_01710</name>
</gene>
<name>A0A2R8C786_9RHOB</name>
<protein>
    <recommendedName>
        <fullName evidence="4">Energy transducer TonB</fullName>
    </recommendedName>
</protein>
<dbReference type="Proteomes" id="UP000244898">
    <property type="component" value="Unassembled WGS sequence"/>
</dbReference>
<reference evidence="3" key="1">
    <citation type="submission" date="2018-03" db="EMBL/GenBank/DDBJ databases">
        <authorList>
            <person name="Rodrigo-Torres L."/>
            <person name="Arahal R. D."/>
            <person name="Lucena T."/>
        </authorList>
    </citation>
    <scope>NUCLEOTIDE SEQUENCE [LARGE SCALE GENOMIC DNA]</scope>
    <source>
        <strain evidence="3">CECT 7615</strain>
    </source>
</reference>
<dbReference type="AlphaFoldDB" id="A0A2R8C786"/>
<evidence type="ECO:0000256" key="1">
    <source>
        <dbReference type="SAM" id="MobiDB-lite"/>
    </source>
</evidence>
<dbReference type="OrthoDB" id="7161229at2"/>
<evidence type="ECO:0000313" key="2">
    <source>
        <dbReference type="EMBL" id="SPJ28213.1"/>
    </source>
</evidence>
<sequence>MQTGTKISAIAHVTLVGWAFLGGAFRSEPLPFDVQDVSVISSEEFAALSAPVQTPEVAQQPDALQQPETPEVEVAVPEAPQPESEPEQQQPEPVVEPTPEPLPEPVVEVPDPQVSEDTAVLVQPDPEPAIDLNPPGKRPKPRPVERVAPQPVALPPPDAQPDEVETPPVVAEEGAEEPQPEQEQTAPEEATDQIVTEAEESDELAPLRSPRPPARRPSRPTQTAEQSTPQPASPSGVQDALAEALAGSQEDIPLGPPLTGGEKDGLRLAMSRCWNVGALSSEALQTTVIVAFSMQRDGKPDAGSIRMLDSSGGSASSAQQAYQAARRAIIRCGAKGYDLPAEKYGQWRDIEVTFNPERMRIK</sequence>
<feature type="region of interest" description="Disordered" evidence="1">
    <location>
        <begin position="50"/>
        <end position="240"/>
    </location>
</feature>
<feature type="compositionally biased region" description="Polar residues" evidence="1">
    <location>
        <begin position="221"/>
        <end position="236"/>
    </location>
</feature>
<dbReference type="RefSeq" id="WP_108786459.1">
    <property type="nucleotide sequence ID" value="NZ_ONZG01000003.1"/>
</dbReference>
<feature type="compositionally biased region" description="Pro residues" evidence="1">
    <location>
        <begin position="94"/>
        <end position="104"/>
    </location>
</feature>
<dbReference type="Gene3D" id="3.30.1150.10">
    <property type="match status" value="1"/>
</dbReference>
<organism evidence="2 3">
    <name type="scientific">Falsiruegeria mediterranea M17</name>
    <dbReference type="NCBI Taxonomy" id="1200281"/>
    <lineage>
        <taxon>Bacteria</taxon>
        <taxon>Pseudomonadati</taxon>
        <taxon>Pseudomonadota</taxon>
        <taxon>Alphaproteobacteria</taxon>
        <taxon>Rhodobacterales</taxon>
        <taxon>Roseobacteraceae</taxon>
        <taxon>Falsiruegeria</taxon>
    </lineage>
</organism>
<accession>A0A2R8C786</accession>